<feature type="compositionally biased region" description="Basic and acidic residues" evidence="1">
    <location>
        <begin position="1"/>
        <end position="10"/>
    </location>
</feature>
<organism evidence="2 3">
    <name type="scientific">Acidiphilium iwatense</name>
    <dbReference type="NCBI Taxonomy" id="768198"/>
    <lineage>
        <taxon>Bacteria</taxon>
        <taxon>Pseudomonadati</taxon>
        <taxon>Pseudomonadota</taxon>
        <taxon>Alphaproteobacteria</taxon>
        <taxon>Acetobacterales</taxon>
        <taxon>Acidocellaceae</taxon>
        <taxon>Acidiphilium</taxon>
    </lineage>
</organism>
<evidence type="ECO:0008006" key="4">
    <source>
        <dbReference type="Google" id="ProtNLM"/>
    </source>
</evidence>
<dbReference type="EMBL" id="JAKGBZ010000001">
    <property type="protein sequence ID" value="MCF3945288.1"/>
    <property type="molecule type" value="Genomic_DNA"/>
</dbReference>
<name>A0ABS9DT22_9PROT</name>
<keyword evidence="3" id="KW-1185">Reference proteome</keyword>
<dbReference type="RefSeq" id="WP_235702522.1">
    <property type="nucleotide sequence ID" value="NZ_JAKGBZ010000001.1"/>
</dbReference>
<protein>
    <recommendedName>
        <fullName evidence="4">Transposase</fullName>
    </recommendedName>
</protein>
<proteinExistence type="predicted"/>
<evidence type="ECO:0000256" key="1">
    <source>
        <dbReference type="SAM" id="MobiDB-lite"/>
    </source>
</evidence>
<feature type="compositionally biased region" description="Basic and acidic residues" evidence="1">
    <location>
        <begin position="24"/>
        <end position="34"/>
    </location>
</feature>
<gene>
    <name evidence="2" type="ORF">L2A60_01135</name>
</gene>
<feature type="region of interest" description="Disordered" evidence="1">
    <location>
        <begin position="1"/>
        <end position="62"/>
    </location>
</feature>
<sequence length="62" mass="7219">MFARDPEFCARKRNRDGGFSSSMLRDDQQDELRKIFAAQRRLGNPQASEDSVGKPRRQFSTR</sequence>
<comment type="caution">
    <text evidence="2">The sequence shown here is derived from an EMBL/GenBank/DDBJ whole genome shotgun (WGS) entry which is preliminary data.</text>
</comment>
<evidence type="ECO:0000313" key="2">
    <source>
        <dbReference type="EMBL" id="MCF3945288.1"/>
    </source>
</evidence>
<dbReference type="Proteomes" id="UP001521209">
    <property type="component" value="Unassembled WGS sequence"/>
</dbReference>
<reference evidence="2 3" key="1">
    <citation type="submission" date="2022-01" db="EMBL/GenBank/DDBJ databases">
        <authorList>
            <person name="Won M."/>
            <person name="Kim S.-J."/>
            <person name="Kwon S.-W."/>
        </authorList>
    </citation>
    <scope>NUCLEOTIDE SEQUENCE [LARGE SCALE GENOMIC DNA]</scope>
    <source>
        <strain evidence="2 3">KCTC 23505</strain>
    </source>
</reference>
<evidence type="ECO:0000313" key="3">
    <source>
        <dbReference type="Proteomes" id="UP001521209"/>
    </source>
</evidence>
<accession>A0ABS9DT22</accession>